<dbReference type="AlphaFoldDB" id="A0AAD6LDI6"/>
<sequence length="84" mass="9523">MTTVNLDQESTTRYKEMKASTSGHVWLVIDNLSKCSKFFAACSAFGRTFPDVTQDWSPHLFLDQEPVCFGPHSIITRKPNEAQQ</sequence>
<dbReference type="EMBL" id="JAQIZT010000018">
    <property type="protein sequence ID" value="KAJ6958727.1"/>
    <property type="molecule type" value="Genomic_DNA"/>
</dbReference>
<gene>
    <name evidence="1" type="ORF">NC653_040387</name>
</gene>
<evidence type="ECO:0000313" key="2">
    <source>
        <dbReference type="Proteomes" id="UP001164929"/>
    </source>
</evidence>
<organism evidence="1 2">
    <name type="scientific">Populus alba x Populus x berolinensis</name>
    <dbReference type="NCBI Taxonomy" id="444605"/>
    <lineage>
        <taxon>Eukaryota</taxon>
        <taxon>Viridiplantae</taxon>
        <taxon>Streptophyta</taxon>
        <taxon>Embryophyta</taxon>
        <taxon>Tracheophyta</taxon>
        <taxon>Spermatophyta</taxon>
        <taxon>Magnoliopsida</taxon>
        <taxon>eudicotyledons</taxon>
        <taxon>Gunneridae</taxon>
        <taxon>Pentapetalae</taxon>
        <taxon>rosids</taxon>
        <taxon>fabids</taxon>
        <taxon>Malpighiales</taxon>
        <taxon>Salicaceae</taxon>
        <taxon>Saliceae</taxon>
        <taxon>Populus</taxon>
    </lineage>
</organism>
<keyword evidence="2" id="KW-1185">Reference proteome</keyword>
<evidence type="ECO:0000313" key="1">
    <source>
        <dbReference type="EMBL" id="KAJ6958727.1"/>
    </source>
</evidence>
<accession>A0AAD6LDI6</accession>
<comment type="caution">
    <text evidence="1">The sequence shown here is derived from an EMBL/GenBank/DDBJ whole genome shotgun (WGS) entry which is preliminary data.</text>
</comment>
<dbReference type="Proteomes" id="UP001164929">
    <property type="component" value="Chromosome 18"/>
</dbReference>
<proteinExistence type="predicted"/>
<protein>
    <submittedName>
        <fullName evidence="1">Uncharacterized protein</fullName>
    </submittedName>
</protein>
<name>A0AAD6LDI6_9ROSI</name>
<reference evidence="1 2" key="1">
    <citation type="journal article" date="2023" name="Mol. Ecol. Resour.">
        <title>Chromosome-level genome assembly of a triploid poplar Populus alba 'Berolinensis'.</title>
        <authorList>
            <person name="Chen S."/>
            <person name="Yu Y."/>
            <person name="Wang X."/>
            <person name="Wang S."/>
            <person name="Zhang T."/>
            <person name="Zhou Y."/>
            <person name="He R."/>
            <person name="Meng N."/>
            <person name="Wang Y."/>
            <person name="Liu W."/>
            <person name="Liu Z."/>
            <person name="Liu J."/>
            <person name="Guo Q."/>
            <person name="Huang H."/>
            <person name="Sederoff R.R."/>
            <person name="Wang G."/>
            <person name="Qu G."/>
            <person name="Chen S."/>
        </authorList>
    </citation>
    <scope>NUCLEOTIDE SEQUENCE [LARGE SCALE GENOMIC DNA]</scope>
    <source>
        <strain evidence="1">SC-2020</strain>
    </source>
</reference>